<dbReference type="EMBL" id="OW240913">
    <property type="protein sequence ID" value="CAH2253511.1"/>
    <property type="molecule type" value="Genomic_DNA"/>
</dbReference>
<dbReference type="SMART" id="SM00179">
    <property type="entry name" value="EGF_CA"/>
    <property type="match status" value="6"/>
</dbReference>
<dbReference type="FunFam" id="2.10.25.10:FF:000014">
    <property type="entry name" value="Latent-transforming growth factor beta-binding protein 3"/>
    <property type="match status" value="1"/>
</dbReference>
<dbReference type="CDD" id="cd00054">
    <property type="entry name" value="EGF_CA"/>
    <property type="match status" value="2"/>
</dbReference>
<dbReference type="InterPro" id="IPR052235">
    <property type="entry name" value="Nephronectin_domain"/>
</dbReference>
<evidence type="ECO:0000256" key="12">
    <source>
        <dbReference type="SAM" id="MobiDB-lite"/>
    </source>
</evidence>
<dbReference type="PROSITE" id="PS50026">
    <property type="entry name" value="EGF_3"/>
    <property type="match status" value="4"/>
</dbReference>
<dbReference type="InterPro" id="IPR000742">
    <property type="entry name" value="EGF"/>
</dbReference>
<evidence type="ECO:0000313" key="14">
    <source>
        <dbReference type="EMBL" id="CAH2253511.1"/>
    </source>
</evidence>
<evidence type="ECO:0000256" key="11">
    <source>
        <dbReference type="PROSITE-ProRule" id="PRU00076"/>
    </source>
</evidence>
<evidence type="ECO:0000313" key="15">
    <source>
        <dbReference type="Proteomes" id="UP001295444"/>
    </source>
</evidence>
<dbReference type="FunFam" id="2.10.25.10:FF:000201">
    <property type="entry name" value="EGF-containing fibulin-like extracellular matrix protein 2"/>
    <property type="match status" value="1"/>
</dbReference>
<dbReference type="AlphaFoldDB" id="A0AAD1RGK8"/>
<sequence length="465" mass="52657">HDVNLSMTQNTWHYIYFTCGQHRQSSIPQKQCTDGYEWDPLRQQCKDINECEIVLDACKGGMKCVNHYGGYLCLPRTAQIVVNNGQDDSSVSEPSVPQTNGGQSSFGEAVNTPEVQQPVVVQYPTQRMQCPAGYELTLQNMCQDIDECITGTHNCRADQVCSNLRGSFTCLCPRGYQKRGEQCIDVDECAISSFCHHHCVNTLGSYYCQCNHGFQLASNNYSCVDVDECNTNSPCEQECYNTIGSYYCRCSLGYELSRDRNSCEDIDECRTSNYLCQYQCVNEPGRFACLCPQGYQLVGTRSCQDIDECESNTHDCGSDTMCWNYYGGFRCYPRNPCQEPYELLSENRCVCHSTNPLCRDQPYSIVYKYMSIRSNRAVPSDVFQIQATIIYANTINTFRIKSGNENGDFYLRQTSGLSAMLVLIKPLTGPREHFVDLEMVTVNSVMNYRSSSILRLTIIVGPYPF</sequence>
<feature type="domain" description="EGF-like" evidence="13">
    <location>
        <begin position="225"/>
        <end position="264"/>
    </location>
</feature>
<evidence type="ECO:0000259" key="13">
    <source>
        <dbReference type="PROSITE" id="PS50026"/>
    </source>
</evidence>
<comment type="similarity">
    <text evidence="2">Belongs to the fibulin family.</text>
</comment>
<evidence type="ECO:0000256" key="7">
    <source>
        <dbReference type="ARBA" id="ARBA00022737"/>
    </source>
</evidence>
<reference evidence="14" key="1">
    <citation type="submission" date="2022-03" db="EMBL/GenBank/DDBJ databases">
        <authorList>
            <person name="Alioto T."/>
            <person name="Alioto T."/>
            <person name="Gomez Garrido J."/>
        </authorList>
    </citation>
    <scope>NUCLEOTIDE SEQUENCE</scope>
</reference>
<dbReference type="Pfam" id="PF12662">
    <property type="entry name" value="cEGF"/>
    <property type="match status" value="3"/>
</dbReference>
<feature type="non-terminal residue" evidence="14">
    <location>
        <position position="1"/>
    </location>
</feature>
<keyword evidence="5 11" id="KW-0245">EGF-like domain</keyword>
<evidence type="ECO:0000256" key="6">
    <source>
        <dbReference type="ARBA" id="ARBA00022729"/>
    </source>
</evidence>
<feature type="region of interest" description="Disordered" evidence="12">
    <location>
        <begin position="85"/>
        <end position="109"/>
    </location>
</feature>
<dbReference type="PROSITE" id="PS01187">
    <property type="entry name" value="EGF_CA"/>
    <property type="match status" value="3"/>
</dbReference>
<keyword evidence="6" id="KW-0732">Signal</keyword>
<evidence type="ECO:0000256" key="4">
    <source>
        <dbReference type="ARBA" id="ARBA00022530"/>
    </source>
</evidence>
<name>A0AAD1RGK8_PELCU</name>
<dbReference type="Pfam" id="PF07645">
    <property type="entry name" value="EGF_CA"/>
    <property type="match status" value="2"/>
</dbReference>
<keyword evidence="9 11" id="KW-1015">Disulfide bond</keyword>
<dbReference type="FunFam" id="2.10.25.10:FF:000240">
    <property type="entry name" value="Vitamin K-dependent protein S"/>
    <property type="match status" value="1"/>
</dbReference>
<dbReference type="SMART" id="SM00181">
    <property type="entry name" value="EGF"/>
    <property type="match status" value="5"/>
</dbReference>
<keyword evidence="10" id="KW-0325">Glycoprotein</keyword>
<gene>
    <name evidence="14" type="ORF">PECUL_23A023644</name>
</gene>
<comment type="subcellular location">
    <subcellularLocation>
        <location evidence="1">Secreted</location>
        <location evidence="1">Extracellular space</location>
        <location evidence="1">Extracellular matrix</location>
    </subcellularLocation>
</comment>
<dbReference type="FunFam" id="2.10.25.10:FF:000418">
    <property type="entry name" value="EGF-containing fibulin-like extracellular matrix protein 1"/>
    <property type="match status" value="1"/>
</dbReference>
<evidence type="ECO:0000256" key="5">
    <source>
        <dbReference type="ARBA" id="ARBA00022536"/>
    </source>
</evidence>
<evidence type="ECO:0000256" key="2">
    <source>
        <dbReference type="ARBA" id="ARBA00006127"/>
    </source>
</evidence>
<dbReference type="InterPro" id="IPR055088">
    <property type="entry name" value="Fibulin_C"/>
</dbReference>
<evidence type="ECO:0000256" key="3">
    <source>
        <dbReference type="ARBA" id="ARBA00022525"/>
    </source>
</evidence>
<dbReference type="InterPro" id="IPR049883">
    <property type="entry name" value="NOTCH1_EGF-like"/>
</dbReference>
<feature type="disulfide bond" evidence="11">
    <location>
        <begin position="229"/>
        <end position="239"/>
    </location>
</feature>
<feature type="domain" description="EGF-like" evidence="13">
    <location>
        <begin position="185"/>
        <end position="220"/>
    </location>
</feature>
<keyword evidence="4" id="KW-0272">Extracellular matrix</keyword>
<organism evidence="14 15">
    <name type="scientific">Pelobates cultripes</name>
    <name type="common">Western spadefoot toad</name>
    <dbReference type="NCBI Taxonomy" id="61616"/>
    <lineage>
        <taxon>Eukaryota</taxon>
        <taxon>Metazoa</taxon>
        <taxon>Chordata</taxon>
        <taxon>Craniata</taxon>
        <taxon>Vertebrata</taxon>
        <taxon>Euteleostomi</taxon>
        <taxon>Amphibia</taxon>
        <taxon>Batrachia</taxon>
        <taxon>Anura</taxon>
        <taxon>Pelobatoidea</taxon>
        <taxon>Pelobatidae</taxon>
        <taxon>Pelobates</taxon>
    </lineage>
</organism>
<evidence type="ECO:0000256" key="1">
    <source>
        <dbReference type="ARBA" id="ARBA00004498"/>
    </source>
</evidence>
<dbReference type="InterPro" id="IPR001881">
    <property type="entry name" value="EGF-like_Ca-bd_dom"/>
</dbReference>
<evidence type="ECO:0000256" key="10">
    <source>
        <dbReference type="ARBA" id="ARBA00023180"/>
    </source>
</evidence>
<dbReference type="SUPFAM" id="SSF57184">
    <property type="entry name" value="Growth factor receptor domain"/>
    <property type="match status" value="1"/>
</dbReference>
<dbReference type="InterPro" id="IPR018097">
    <property type="entry name" value="EGF_Ca-bd_CS"/>
</dbReference>
<keyword evidence="3" id="KW-0964">Secreted</keyword>
<dbReference type="PANTHER" id="PTHR24050">
    <property type="entry name" value="PA14 DOMAIN-CONTAINING PROTEIN"/>
    <property type="match status" value="1"/>
</dbReference>
<dbReference type="GO" id="GO:0005509">
    <property type="term" value="F:calcium ion binding"/>
    <property type="evidence" value="ECO:0007669"/>
    <property type="project" value="InterPro"/>
</dbReference>
<evidence type="ECO:0000256" key="8">
    <source>
        <dbReference type="ARBA" id="ARBA00022837"/>
    </source>
</evidence>
<keyword evidence="7" id="KW-0677">Repeat</keyword>
<keyword evidence="8" id="KW-0106">Calcium</keyword>
<dbReference type="PANTHER" id="PTHR24050:SF26">
    <property type="entry name" value="FIBULIN-5"/>
    <property type="match status" value="1"/>
</dbReference>
<dbReference type="Proteomes" id="UP001295444">
    <property type="component" value="Chromosome 02"/>
</dbReference>
<feature type="disulfide bond" evidence="11">
    <location>
        <begin position="189"/>
        <end position="199"/>
    </location>
</feature>
<feature type="compositionally biased region" description="Polar residues" evidence="12">
    <location>
        <begin position="85"/>
        <end position="106"/>
    </location>
</feature>
<dbReference type="InterPro" id="IPR026823">
    <property type="entry name" value="cEGF"/>
</dbReference>
<dbReference type="Pfam" id="PF22914">
    <property type="entry name" value="Fibulin_C"/>
    <property type="match status" value="1"/>
</dbReference>
<proteinExistence type="inferred from homology"/>
<dbReference type="InterPro" id="IPR009030">
    <property type="entry name" value="Growth_fac_rcpt_cys_sf"/>
</dbReference>
<accession>A0AAD1RGK8</accession>
<dbReference type="SUPFAM" id="SSF57196">
    <property type="entry name" value="EGF/Laminin"/>
    <property type="match status" value="2"/>
</dbReference>
<feature type="domain" description="EGF-like" evidence="13">
    <location>
        <begin position="265"/>
        <end position="304"/>
    </location>
</feature>
<dbReference type="InterPro" id="IPR000152">
    <property type="entry name" value="EGF-type_Asp/Asn_hydroxyl_site"/>
</dbReference>
<evidence type="ECO:0000256" key="9">
    <source>
        <dbReference type="ARBA" id="ARBA00023157"/>
    </source>
</evidence>
<keyword evidence="15" id="KW-1185">Reference proteome</keyword>
<comment type="caution">
    <text evidence="11">Lacks conserved residue(s) required for the propagation of feature annotation.</text>
</comment>
<dbReference type="GO" id="GO:0031012">
    <property type="term" value="C:extracellular matrix"/>
    <property type="evidence" value="ECO:0007669"/>
    <property type="project" value="UniProtKB-ARBA"/>
</dbReference>
<feature type="domain" description="EGF-like" evidence="13">
    <location>
        <begin position="144"/>
        <end position="184"/>
    </location>
</feature>
<dbReference type="PROSITE" id="PS00010">
    <property type="entry name" value="ASX_HYDROXYL"/>
    <property type="match status" value="4"/>
</dbReference>
<protein>
    <submittedName>
        <fullName evidence="14">EGF-containing fibulin-like extracellular matrix 1</fullName>
    </submittedName>
</protein>
<dbReference type="Gene3D" id="2.10.25.10">
    <property type="entry name" value="Laminin"/>
    <property type="match status" value="6"/>
</dbReference>
<dbReference type="PROSITE" id="PS01186">
    <property type="entry name" value="EGF_2"/>
    <property type="match status" value="3"/>
</dbReference>